<keyword evidence="4" id="KW-0472">Membrane</keyword>
<comment type="caution">
    <text evidence="5">The sequence shown here is derived from an EMBL/GenBank/DDBJ whole genome shotgun (WGS) entry which is preliminary data.</text>
</comment>
<gene>
    <name evidence="5" type="ORF">IE331_13475</name>
</gene>
<keyword evidence="2" id="KW-0812">Transmembrane</keyword>
<dbReference type="PANTHER" id="PTHR42723:SF1">
    <property type="entry name" value="CHLOROPHYLL SYNTHASE, CHLOROPLASTIC"/>
    <property type="match status" value="1"/>
</dbReference>
<keyword evidence="3" id="KW-1133">Transmembrane helix</keyword>
<dbReference type="AlphaFoldDB" id="A0A927KAH6"/>
<dbReference type="InterPro" id="IPR000537">
    <property type="entry name" value="UbiA_prenyltransferase"/>
</dbReference>
<evidence type="ECO:0000256" key="1">
    <source>
        <dbReference type="ARBA" id="ARBA00004141"/>
    </source>
</evidence>
<dbReference type="PANTHER" id="PTHR42723">
    <property type="entry name" value="CHLOROPHYLL SYNTHASE"/>
    <property type="match status" value="1"/>
</dbReference>
<dbReference type="GO" id="GO:0016765">
    <property type="term" value="F:transferase activity, transferring alkyl or aryl (other than methyl) groups"/>
    <property type="evidence" value="ECO:0007669"/>
    <property type="project" value="InterPro"/>
</dbReference>
<evidence type="ECO:0000256" key="3">
    <source>
        <dbReference type="ARBA" id="ARBA00022989"/>
    </source>
</evidence>
<reference evidence="5" key="1">
    <citation type="submission" date="2020-09" db="EMBL/GenBank/DDBJ databases">
        <title>Nocardioides sp. strain MJB4 16S ribosomal RNA gene Genome sequencing and assembly.</title>
        <authorList>
            <person name="Kim I."/>
        </authorList>
    </citation>
    <scope>NUCLEOTIDE SEQUENCE</scope>
    <source>
        <strain evidence="5">MJB4</strain>
    </source>
</reference>
<name>A0A927KAH6_9ACTN</name>
<sequence length="297" mass="28903">MSHLTTGLVHPAPAGPRLADLAELVRLPAALTVPGDTLAGAAAAGVPGARSLSTPLASVCLYWAGMALNDYADRELDRTERPERPIPSGRVRPRQALAVAGVLSATGVGLASLSGRSAAATATVLAGVVWSYDLALKRGPLGPAAMAAARGLDVVLGAAGQGARPRAALAPAALMAAHTAAVTVLSRGEVHGASPAAGRAALATTVGTAVAATTLGGRRALPAALAATYAAGVGRGQAAAAASPDAGTVRRATGAGIRGMIPLQASLVAGRGAPRTALALLAVGPLVRAASKVVSPT</sequence>
<dbReference type="NCBIfam" id="NF045897">
    <property type="entry name" value="SCO3242_trans"/>
    <property type="match status" value="1"/>
</dbReference>
<dbReference type="RefSeq" id="WP_192143919.1">
    <property type="nucleotide sequence ID" value="NZ_JACYXZ010000003.1"/>
</dbReference>
<dbReference type="InterPro" id="IPR050475">
    <property type="entry name" value="Prenyltransferase_related"/>
</dbReference>
<dbReference type="InterPro" id="IPR044878">
    <property type="entry name" value="UbiA_sf"/>
</dbReference>
<accession>A0A927KAH6</accession>
<proteinExistence type="predicted"/>
<protein>
    <submittedName>
        <fullName evidence="5">UbiA family prenyltransferase</fullName>
    </submittedName>
</protein>
<organism evidence="5 6">
    <name type="scientific">Nocardioides donggukensis</name>
    <dbReference type="NCBI Taxonomy" id="2774019"/>
    <lineage>
        <taxon>Bacteria</taxon>
        <taxon>Bacillati</taxon>
        <taxon>Actinomycetota</taxon>
        <taxon>Actinomycetes</taxon>
        <taxon>Propionibacteriales</taxon>
        <taxon>Nocardioidaceae</taxon>
        <taxon>Nocardioides</taxon>
    </lineage>
</organism>
<evidence type="ECO:0000313" key="6">
    <source>
        <dbReference type="Proteomes" id="UP000616839"/>
    </source>
</evidence>
<dbReference type="GO" id="GO:0016020">
    <property type="term" value="C:membrane"/>
    <property type="evidence" value="ECO:0007669"/>
    <property type="project" value="UniProtKB-SubCell"/>
</dbReference>
<evidence type="ECO:0000313" key="5">
    <source>
        <dbReference type="EMBL" id="MBD8870640.1"/>
    </source>
</evidence>
<dbReference type="Proteomes" id="UP000616839">
    <property type="component" value="Unassembled WGS sequence"/>
</dbReference>
<evidence type="ECO:0000256" key="2">
    <source>
        <dbReference type="ARBA" id="ARBA00022692"/>
    </source>
</evidence>
<dbReference type="CDD" id="cd13964">
    <property type="entry name" value="PT_UbiA_1"/>
    <property type="match status" value="1"/>
</dbReference>
<dbReference type="EMBL" id="JACYXZ010000003">
    <property type="protein sequence ID" value="MBD8870640.1"/>
    <property type="molecule type" value="Genomic_DNA"/>
</dbReference>
<dbReference type="Pfam" id="PF01040">
    <property type="entry name" value="UbiA"/>
    <property type="match status" value="1"/>
</dbReference>
<evidence type="ECO:0000256" key="4">
    <source>
        <dbReference type="ARBA" id="ARBA00023136"/>
    </source>
</evidence>
<comment type="subcellular location">
    <subcellularLocation>
        <location evidence="1">Membrane</location>
        <topology evidence="1">Multi-pass membrane protein</topology>
    </subcellularLocation>
</comment>
<keyword evidence="6" id="KW-1185">Reference proteome</keyword>
<dbReference type="Gene3D" id="1.10.357.140">
    <property type="entry name" value="UbiA prenyltransferase"/>
    <property type="match status" value="1"/>
</dbReference>